<dbReference type="GO" id="GO:0008757">
    <property type="term" value="F:S-adenosylmethionine-dependent methyltransferase activity"/>
    <property type="evidence" value="ECO:0007669"/>
    <property type="project" value="InterPro"/>
</dbReference>
<dbReference type="OrthoDB" id="9795634at2"/>
<dbReference type="CDD" id="cd02440">
    <property type="entry name" value="AdoMet_MTases"/>
    <property type="match status" value="1"/>
</dbReference>
<dbReference type="PANTHER" id="PTHR43591:SF24">
    <property type="entry name" value="2-METHOXY-6-POLYPRENYL-1,4-BENZOQUINOL METHYLASE, MITOCHONDRIAL"/>
    <property type="match status" value="1"/>
</dbReference>
<dbReference type="InterPro" id="IPR029063">
    <property type="entry name" value="SAM-dependent_MTases_sf"/>
</dbReference>
<dbReference type="PANTHER" id="PTHR43591">
    <property type="entry name" value="METHYLTRANSFERASE"/>
    <property type="match status" value="1"/>
</dbReference>
<dbReference type="Pfam" id="PF08241">
    <property type="entry name" value="Methyltransf_11"/>
    <property type="match status" value="1"/>
</dbReference>
<dbReference type="GO" id="GO:0032259">
    <property type="term" value="P:methylation"/>
    <property type="evidence" value="ECO:0007669"/>
    <property type="project" value="UniProtKB-KW"/>
</dbReference>
<feature type="domain" description="Methyltransferase type 11" evidence="1">
    <location>
        <begin position="102"/>
        <end position="198"/>
    </location>
</feature>
<sequence>MTARAAGAVAGRAEQSALFCDACPVAPCTAAAGGAHCARGCLRQASRSREHRGGKAMDYSELKKKQRATWALGEYDRIADGLTVSTDQTLRVARIRPGERVLDLATGTGITAIAARERGAQVTAVDLTPELLDIARDKARAEGYGDIDFREGDAESLPLPDGAIDVVLSTCGHMFAPDQPRVAAELARVTRPGGRVVFLAWTPEGGLAGWFRITNRHVPPPPGVASPFNWGDPAKVRELLGSAFGEPAFVHGDCPQFGDSPEDIWNLFSTRYGPTVRAVSALQGDALQAFRRDMLDYLAGYRAAADGKIRWGREYLITRALRA</sequence>
<accession>A0A2S5TBS7</accession>
<dbReference type="SUPFAM" id="SSF53335">
    <property type="entry name" value="S-adenosyl-L-methionine-dependent methyltransferases"/>
    <property type="match status" value="1"/>
</dbReference>
<keyword evidence="2" id="KW-0489">Methyltransferase</keyword>
<reference evidence="2 3" key="1">
    <citation type="submission" date="2018-02" db="EMBL/GenBank/DDBJ databases">
        <title>Genome sequencing of Solimonas sp. HR-BB.</title>
        <authorList>
            <person name="Lee Y."/>
            <person name="Jeon C.O."/>
        </authorList>
    </citation>
    <scope>NUCLEOTIDE SEQUENCE [LARGE SCALE GENOMIC DNA]</scope>
    <source>
        <strain evidence="2 3">HR-BB</strain>
    </source>
</reference>
<comment type="caution">
    <text evidence="2">The sequence shown here is derived from an EMBL/GenBank/DDBJ whole genome shotgun (WGS) entry which is preliminary data.</text>
</comment>
<dbReference type="InterPro" id="IPR013216">
    <property type="entry name" value="Methyltransf_11"/>
</dbReference>
<evidence type="ECO:0000313" key="2">
    <source>
        <dbReference type="EMBL" id="PPE72440.1"/>
    </source>
</evidence>
<evidence type="ECO:0000313" key="3">
    <source>
        <dbReference type="Proteomes" id="UP000238220"/>
    </source>
</evidence>
<proteinExistence type="predicted"/>
<gene>
    <name evidence="2" type="ORF">C3942_18015</name>
</gene>
<dbReference type="EMBL" id="PSNW01000012">
    <property type="protein sequence ID" value="PPE72440.1"/>
    <property type="molecule type" value="Genomic_DNA"/>
</dbReference>
<dbReference type="Proteomes" id="UP000238220">
    <property type="component" value="Unassembled WGS sequence"/>
</dbReference>
<organism evidence="2 3">
    <name type="scientific">Solimonas fluminis</name>
    <dbReference type="NCBI Taxonomy" id="2086571"/>
    <lineage>
        <taxon>Bacteria</taxon>
        <taxon>Pseudomonadati</taxon>
        <taxon>Pseudomonadota</taxon>
        <taxon>Gammaproteobacteria</taxon>
        <taxon>Nevskiales</taxon>
        <taxon>Nevskiaceae</taxon>
        <taxon>Solimonas</taxon>
    </lineage>
</organism>
<dbReference type="AlphaFoldDB" id="A0A2S5TBS7"/>
<protein>
    <submittedName>
        <fullName evidence="2">SAM-dependent methyltransferase</fullName>
    </submittedName>
</protein>
<dbReference type="Gene3D" id="3.40.50.150">
    <property type="entry name" value="Vaccinia Virus protein VP39"/>
    <property type="match status" value="1"/>
</dbReference>
<evidence type="ECO:0000259" key="1">
    <source>
        <dbReference type="Pfam" id="PF08241"/>
    </source>
</evidence>
<keyword evidence="2" id="KW-0808">Transferase</keyword>
<name>A0A2S5TBS7_9GAMM</name>
<keyword evidence="3" id="KW-1185">Reference proteome</keyword>